<dbReference type="AlphaFoldDB" id="A0AAV9GPM5"/>
<reference evidence="3" key="2">
    <citation type="submission" date="2023-05" db="EMBL/GenBank/DDBJ databases">
        <authorList>
            <consortium name="Lawrence Berkeley National Laboratory"/>
            <person name="Steindorff A."/>
            <person name="Hensen N."/>
            <person name="Bonometti L."/>
            <person name="Westerberg I."/>
            <person name="Brannstrom I.O."/>
            <person name="Guillou S."/>
            <person name="Cros-Aarteil S."/>
            <person name="Calhoun S."/>
            <person name="Haridas S."/>
            <person name="Kuo A."/>
            <person name="Mondo S."/>
            <person name="Pangilinan J."/>
            <person name="Riley R."/>
            <person name="Labutti K."/>
            <person name="Andreopoulos B."/>
            <person name="Lipzen A."/>
            <person name="Chen C."/>
            <person name="Yanf M."/>
            <person name="Daum C."/>
            <person name="Ng V."/>
            <person name="Clum A."/>
            <person name="Ohm R."/>
            <person name="Martin F."/>
            <person name="Silar P."/>
            <person name="Natvig D."/>
            <person name="Lalanne C."/>
            <person name="Gautier V."/>
            <person name="Ament-Velasquez S.L."/>
            <person name="Kruys A."/>
            <person name="Hutchinson M.I."/>
            <person name="Powell A.J."/>
            <person name="Barry K."/>
            <person name="Miller A.N."/>
            <person name="Grigoriev I.V."/>
            <person name="Debuchy R."/>
            <person name="Gladieux P."/>
            <person name="Thoren M.H."/>
            <person name="Johannesson H."/>
        </authorList>
    </citation>
    <scope>NUCLEOTIDE SEQUENCE</scope>
    <source>
        <strain evidence="3">PSN243</strain>
    </source>
</reference>
<dbReference type="Pfam" id="PF04072">
    <property type="entry name" value="LCM"/>
    <property type="match status" value="1"/>
</dbReference>
<protein>
    <submittedName>
        <fullName evidence="3">S-adenosyl-L-methionine-dependent methyltransferase</fullName>
    </submittedName>
</protein>
<evidence type="ECO:0000313" key="3">
    <source>
        <dbReference type="EMBL" id="KAK4450370.1"/>
    </source>
</evidence>
<dbReference type="Gene3D" id="3.40.50.150">
    <property type="entry name" value="Vaccinia Virus protein VP39"/>
    <property type="match status" value="1"/>
</dbReference>
<accession>A0AAV9GPM5</accession>
<proteinExistence type="predicted"/>
<dbReference type="PANTHER" id="PTHR43619:SF2">
    <property type="entry name" value="S-ADENOSYL-L-METHIONINE-DEPENDENT METHYLTRANSFERASES SUPERFAMILY PROTEIN"/>
    <property type="match status" value="1"/>
</dbReference>
<dbReference type="InterPro" id="IPR007213">
    <property type="entry name" value="Ppm1/Ppm2/Tcmp"/>
</dbReference>
<reference evidence="3" key="1">
    <citation type="journal article" date="2023" name="Mol. Phylogenet. Evol.">
        <title>Genome-scale phylogeny and comparative genomics of the fungal order Sordariales.</title>
        <authorList>
            <person name="Hensen N."/>
            <person name="Bonometti L."/>
            <person name="Westerberg I."/>
            <person name="Brannstrom I.O."/>
            <person name="Guillou S."/>
            <person name="Cros-Aarteil S."/>
            <person name="Calhoun S."/>
            <person name="Haridas S."/>
            <person name="Kuo A."/>
            <person name="Mondo S."/>
            <person name="Pangilinan J."/>
            <person name="Riley R."/>
            <person name="LaButti K."/>
            <person name="Andreopoulos B."/>
            <person name="Lipzen A."/>
            <person name="Chen C."/>
            <person name="Yan M."/>
            <person name="Daum C."/>
            <person name="Ng V."/>
            <person name="Clum A."/>
            <person name="Steindorff A."/>
            <person name="Ohm R.A."/>
            <person name="Martin F."/>
            <person name="Silar P."/>
            <person name="Natvig D.O."/>
            <person name="Lalanne C."/>
            <person name="Gautier V."/>
            <person name="Ament-Velasquez S.L."/>
            <person name="Kruys A."/>
            <person name="Hutchinson M.I."/>
            <person name="Powell A.J."/>
            <person name="Barry K."/>
            <person name="Miller A.N."/>
            <person name="Grigoriev I.V."/>
            <person name="Debuchy R."/>
            <person name="Gladieux P."/>
            <person name="Hiltunen Thoren M."/>
            <person name="Johannesson H."/>
        </authorList>
    </citation>
    <scope>NUCLEOTIDE SEQUENCE</scope>
    <source>
        <strain evidence="3">PSN243</strain>
    </source>
</reference>
<evidence type="ECO:0000256" key="1">
    <source>
        <dbReference type="ARBA" id="ARBA00022603"/>
    </source>
</evidence>
<dbReference type="EMBL" id="MU865933">
    <property type="protein sequence ID" value="KAK4450370.1"/>
    <property type="molecule type" value="Genomic_DNA"/>
</dbReference>
<keyword evidence="4" id="KW-1185">Reference proteome</keyword>
<dbReference type="GO" id="GO:0008168">
    <property type="term" value="F:methyltransferase activity"/>
    <property type="evidence" value="ECO:0007669"/>
    <property type="project" value="UniProtKB-KW"/>
</dbReference>
<organism evidence="3 4">
    <name type="scientific">Podospora aff. communis PSN243</name>
    <dbReference type="NCBI Taxonomy" id="3040156"/>
    <lineage>
        <taxon>Eukaryota</taxon>
        <taxon>Fungi</taxon>
        <taxon>Dikarya</taxon>
        <taxon>Ascomycota</taxon>
        <taxon>Pezizomycotina</taxon>
        <taxon>Sordariomycetes</taxon>
        <taxon>Sordariomycetidae</taxon>
        <taxon>Sordariales</taxon>
        <taxon>Podosporaceae</taxon>
        <taxon>Podospora</taxon>
    </lineage>
</organism>
<keyword evidence="1 3" id="KW-0489">Methyltransferase</keyword>
<evidence type="ECO:0000256" key="2">
    <source>
        <dbReference type="ARBA" id="ARBA00022679"/>
    </source>
</evidence>
<dbReference type="Proteomes" id="UP001321760">
    <property type="component" value="Unassembled WGS sequence"/>
</dbReference>
<dbReference type="InterPro" id="IPR029063">
    <property type="entry name" value="SAM-dependent_MTases_sf"/>
</dbReference>
<keyword evidence="2" id="KW-0808">Transferase</keyword>
<evidence type="ECO:0000313" key="4">
    <source>
        <dbReference type="Proteomes" id="UP001321760"/>
    </source>
</evidence>
<comment type="caution">
    <text evidence="3">The sequence shown here is derived from an EMBL/GenBank/DDBJ whole genome shotgun (WGS) entry which is preliminary data.</text>
</comment>
<name>A0AAV9GPM5_9PEZI</name>
<sequence>MSNTTKPTPTSLSNSQQTLLITLYGRHLDSLSPHPILADPFSSLVIQRINYDFPTLAAGNGTQVVVSTRSRHFDERISSFLAHCKEKGDDVTVVQLGCGLDTRSHRVQWGGQGVRWIDVDLPEVIALRRAAMPDLPPAPDGKKREYSTVSGSATEEGLIKGLPNDGVTLVVMEGLAAYLDPDEGRRMVGVVCEHFGKRGGEVLVDTAGRLTGWISGVFGYIWRVKGRVGLELRPKRDVEE</sequence>
<dbReference type="GO" id="GO:0032259">
    <property type="term" value="P:methylation"/>
    <property type="evidence" value="ECO:0007669"/>
    <property type="project" value="UniProtKB-KW"/>
</dbReference>
<dbReference type="SUPFAM" id="SSF53335">
    <property type="entry name" value="S-adenosyl-L-methionine-dependent methyltransferases"/>
    <property type="match status" value="1"/>
</dbReference>
<gene>
    <name evidence="3" type="ORF">QBC34DRAFT_424949</name>
</gene>
<dbReference type="PANTHER" id="PTHR43619">
    <property type="entry name" value="S-ADENOSYL-L-METHIONINE-DEPENDENT METHYLTRANSFERASE YKTD-RELATED"/>
    <property type="match status" value="1"/>
</dbReference>